<keyword evidence="2 4" id="KW-0378">Hydrolase</keyword>
<dbReference type="PANTHER" id="PTHR42715">
    <property type="entry name" value="BETA-GLUCOSIDASE"/>
    <property type="match status" value="1"/>
</dbReference>
<dbReference type="Pfam" id="PF01915">
    <property type="entry name" value="Glyco_hydro_3_C"/>
    <property type="match status" value="1"/>
</dbReference>
<dbReference type="AlphaFoldDB" id="A0A5M9X0E9"/>
<dbReference type="InterPro" id="IPR026891">
    <property type="entry name" value="Fn3-like"/>
</dbReference>
<dbReference type="InterPro" id="IPR001764">
    <property type="entry name" value="Glyco_hydro_3_N"/>
</dbReference>
<dbReference type="InterPro" id="IPR002772">
    <property type="entry name" value="Glyco_hydro_3_C"/>
</dbReference>
<dbReference type="Pfam" id="PF14310">
    <property type="entry name" value="Fn3-like"/>
    <property type="match status" value="1"/>
</dbReference>
<dbReference type="FunFam" id="2.60.40.10:FF:000495">
    <property type="entry name" value="Periplasmic beta-glucosidase"/>
    <property type="match status" value="1"/>
</dbReference>
<dbReference type="RefSeq" id="WP_123066936.1">
    <property type="nucleotide sequence ID" value="NZ_RIAS01000020.1"/>
</dbReference>
<evidence type="ECO:0000256" key="1">
    <source>
        <dbReference type="ARBA" id="ARBA00005336"/>
    </source>
</evidence>
<dbReference type="OrthoDB" id="9805821at2"/>
<dbReference type="Gene3D" id="3.40.50.1700">
    <property type="entry name" value="Glycoside hydrolase family 3 C-terminal domain"/>
    <property type="match status" value="1"/>
</dbReference>
<dbReference type="SUPFAM" id="SSF52279">
    <property type="entry name" value="Beta-D-glucan exohydrolase, C-terminal domain"/>
    <property type="match status" value="1"/>
</dbReference>
<comment type="caution">
    <text evidence="4">The sequence shown here is derived from an EMBL/GenBank/DDBJ whole genome shotgun (WGS) entry which is preliminary data.</text>
</comment>
<comment type="similarity">
    <text evidence="1">Belongs to the glycosyl hydrolase 3 family.</text>
</comment>
<dbReference type="PANTHER" id="PTHR42715:SF10">
    <property type="entry name" value="BETA-GLUCOSIDASE"/>
    <property type="match status" value="1"/>
</dbReference>
<dbReference type="InterPro" id="IPR036962">
    <property type="entry name" value="Glyco_hydro_3_N_sf"/>
</dbReference>
<dbReference type="InterPro" id="IPR013783">
    <property type="entry name" value="Ig-like_fold"/>
</dbReference>
<reference evidence="4 5" key="1">
    <citation type="journal article" date="2019" name="J. Ind. Microbiol. Biotechnol.">
        <title>Paenibacillus amylolyticus 27C64 has a diverse set of carbohydrate-active enzymes and complete pectin deconstruction system.</title>
        <authorList>
            <person name="Keggi C."/>
            <person name="Doran-Peterson J."/>
        </authorList>
    </citation>
    <scope>NUCLEOTIDE SEQUENCE [LARGE SCALE GENOMIC DNA]</scope>
    <source>
        <strain evidence="4 5">27C64</strain>
    </source>
</reference>
<dbReference type="Gene3D" id="3.20.20.300">
    <property type="entry name" value="Glycoside hydrolase, family 3, N-terminal domain"/>
    <property type="match status" value="1"/>
</dbReference>
<accession>A0A5M9X0E9</accession>
<protein>
    <submittedName>
        <fullName evidence="4">Glycosyl hydrolase</fullName>
    </submittedName>
</protein>
<dbReference type="SMART" id="SM01217">
    <property type="entry name" value="Fn3_like"/>
    <property type="match status" value="1"/>
</dbReference>
<name>A0A5M9X0E9_PAEAM</name>
<evidence type="ECO:0000256" key="2">
    <source>
        <dbReference type="ARBA" id="ARBA00022801"/>
    </source>
</evidence>
<sequence length="818" mass="91999">MQTVNELIQRMTVEEKAALMAGVDFWKTNSIPRLSIPSIYMTDGPCGLRKQGEKADHLGLNNSEQTTSFPTGVTLAASWNRDNIRKMGAAIAKECHHFGVNLLLGPAVNIKRNPKCGRNFEYFSEDPYLSGILGSAFVEGVQNEGIGVSLKHFAVNNNENYRFMGDSVLDERALREIYLRAFERIVKNTKPVTVMSAYNKINGVFCSENHRLLTEILREEWGFDGAVISDWGAVSDRVDGIKAGMDLEMPGDCEYFRKSIIDTVHSGELPISALDQSVSNILKLIQRTHDIQYGLAYDREEHHNLSGEIAADSAVLMKNDGILPLDSSQNYAVIGELFEKMRFQGAGSSLINPSKLTSPKTAFDQRGIRYDYASGYRESEFESEPEYVNSAMAKAQSADVVLFFAGQTDYTESEGYDRESMTLPDNQLALLRKLVQLNKKIVLVLFGGSPVELPFEDEVHAILNMYLPGQAGGEAAAQLLFGEKNPSGKLAETWMKSYTDVPFGEQFVQQKSELYKESIYVGYRYYDFLLGEGVRYPFGHGLSYTQFAYESLQVQQDSETFIVTCEISNTGQMEGGEIIQVYVANPTSDVFKPTKELRAFGKVYLKPGEKKQVKMSFTLSDLAYYHVDRKEWVVENGDYQVLIAASATDIRLSASLSITSQPDIASPYSREQLKHYFSPHLLSQVSMEEFEVLLGRKVTRSSNKESTKYTLDSRLDELRESFIGNLFYTFVIGIGKKQFNRSQKMPEGPERDMQRKNGMFLMKMMPNNSIRSMSVSSTGRFGYHIAAGLIDLLNGQIMQGIKRMLRKERLSPLPKDQK</sequence>
<dbReference type="EMBL" id="RIAS01000020">
    <property type="protein sequence ID" value="KAA8787259.1"/>
    <property type="molecule type" value="Genomic_DNA"/>
</dbReference>
<dbReference type="Gene3D" id="2.60.40.10">
    <property type="entry name" value="Immunoglobulins"/>
    <property type="match status" value="1"/>
</dbReference>
<gene>
    <name evidence="4" type="ORF">EC604_25850</name>
</gene>
<evidence type="ECO:0000259" key="3">
    <source>
        <dbReference type="SMART" id="SM01217"/>
    </source>
</evidence>
<evidence type="ECO:0000313" key="5">
    <source>
        <dbReference type="Proteomes" id="UP000323664"/>
    </source>
</evidence>
<dbReference type="InterPro" id="IPR050288">
    <property type="entry name" value="Cellulose_deg_GH3"/>
</dbReference>
<organism evidence="4 5">
    <name type="scientific">Paenibacillus amylolyticus</name>
    <dbReference type="NCBI Taxonomy" id="1451"/>
    <lineage>
        <taxon>Bacteria</taxon>
        <taxon>Bacillati</taxon>
        <taxon>Bacillota</taxon>
        <taxon>Bacilli</taxon>
        <taxon>Bacillales</taxon>
        <taxon>Paenibacillaceae</taxon>
        <taxon>Paenibacillus</taxon>
    </lineage>
</organism>
<dbReference type="InterPro" id="IPR017853">
    <property type="entry name" value="GH"/>
</dbReference>
<dbReference type="Proteomes" id="UP000323664">
    <property type="component" value="Unassembled WGS sequence"/>
</dbReference>
<evidence type="ECO:0000313" key="4">
    <source>
        <dbReference type="EMBL" id="KAA8787259.1"/>
    </source>
</evidence>
<dbReference type="GO" id="GO:0005975">
    <property type="term" value="P:carbohydrate metabolic process"/>
    <property type="evidence" value="ECO:0007669"/>
    <property type="project" value="InterPro"/>
</dbReference>
<feature type="domain" description="Fibronectin type III-like" evidence="3">
    <location>
        <begin position="577"/>
        <end position="647"/>
    </location>
</feature>
<dbReference type="InterPro" id="IPR036881">
    <property type="entry name" value="Glyco_hydro_3_C_sf"/>
</dbReference>
<proteinExistence type="inferred from homology"/>
<dbReference type="PRINTS" id="PR00133">
    <property type="entry name" value="GLHYDRLASE3"/>
</dbReference>
<dbReference type="GO" id="GO:0008422">
    <property type="term" value="F:beta-glucosidase activity"/>
    <property type="evidence" value="ECO:0007669"/>
    <property type="project" value="UniProtKB-ARBA"/>
</dbReference>
<dbReference type="SUPFAM" id="SSF51445">
    <property type="entry name" value="(Trans)glycosidases"/>
    <property type="match status" value="1"/>
</dbReference>
<dbReference type="Pfam" id="PF00933">
    <property type="entry name" value="Glyco_hydro_3"/>
    <property type="match status" value="1"/>
</dbReference>